<dbReference type="AlphaFoldDB" id="A0A556N6K0"/>
<dbReference type="Gene3D" id="3.40.50.300">
    <property type="entry name" value="P-loop containing nucleotide triphosphate hydrolases"/>
    <property type="match status" value="2"/>
</dbReference>
<dbReference type="Pfam" id="PF00271">
    <property type="entry name" value="Helicase_C"/>
    <property type="match status" value="1"/>
</dbReference>
<dbReference type="InterPro" id="IPR005580">
    <property type="entry name" value="DbpA/CsdA_RNA-bd_dom"/>
</dbReference>
<dbReference type="SMART" id="SM00487">
    <property type="entry name" value="DEXDc"/>
    <property type="match status" value="1"/>
</dbReference>
<evidence type="ECO:0000313" key="8">
    <source>
        <dbReference type="EMBL" id="TSJ47797.1"/>
    </source>
</evidence>
<dbReference type="Pfam" id="PF03880">
    <property type="entry name" value="DbpA"/>
    <property type="match status" value="1"/>
</dbReference>
<organism evidence="8 9">
    <name type="scientific">Fluviicola chungangensis</name>
    <dbReference type="NCBI Taxonomy" id="2597671"/>
    <lineage>
        <taxon>Bacteria</taxon>
        <taxon>Pseudomonadati</taxon>
        <taxon>Bacteroidota</taxon>
        <taxon>Flavobacteriia</taxon>
        <taxon>Flavobacteriales</taxon>
        <taxon>Crocinitomicaceae</taxon>
        <taxon>Fluviicola</taxon>
    </lineage>
</organism>
<keyword evidence="1" id="KW-0547">Nucleotide-binding</keyword>
<dbReference type="GO" id="GO:0005829">
    <property type="term" value="C:cytosol"/>
    <property type="evidence" value="ECO:0007669"/>
    <property type="project" value="TreeGrafter"/>
</dbReference>
<comment type="caution">
    <text evidence="8">The sequence shown here is derived from an EMBL/GenBank/DDBJ whole genome shotgun (WGS) entry which is preliminary data.</text>
</comment>
<dbReference type="PANTHER" id="PTHR47959:SF1">
    <property type="entry name" value="ATP-DEPENDENT RNA HELICASE DBPA"/>
    <property type="match status" value="1"/>
</dbReference>
<dbReference type="PROSITE" id="PS51194">
    <property type="entry name" value="HELICASE_CTER"/>
    <property type="match status" value="1"/>
</dbReference>
<dbReference type="Pfam" id="PF00270">
    <property type="entry name" value="DEAD"/>
    <property type="match status" value="1"/>
</dbReference>
<dbReference type="InterPro" id="IPR012677">
    <property type="entry name" value="Nucleotide-bd_a/b_plait_sf"/>
</dbReference>
<reference evidence="8 9" key="1">
    <citation type="submission" date="2019-07" db="EMBL/GenBank/DDBJ databases">
        <authorList>
            <person name="Huq M.A."/>
        </authorList>
    </citation>
    <scope>NUCLEOTIDE SEQUENCE [LARGE SCALE GENOMIC DNA]</scope>
    <source>
        <strain evidence="8 9">MAH-3</strain>
    </source>
</reference>
<evidence type="ECO:0000256" key="4">
    <source>
        <dbReference type="ARBA" id="ARBA00022840"/>
    </source>
</evidence>
<evidence type="ECO:0000256" key="1">
    <source>
        <dbReference type="ARBA" id="ARBA00022741"/>
    </source>
</evidence>
<dbReference type="SUPFAM" id="SSF52540">
    <property type="entry name" value="P-loop containing nucleoside triphosphate hydrolases"/>
    <property type="match status" value="1"/>
</dbReference>
<dbReference type="InterPro" id="IPR001650">
    <property type="entry name" value="Helicase_C-like"/>
</dbReference>
<dbReference type="Gene3D" id="3.30.70.330">
    <property type="match status" value="1"/>
</dbReference>
<dbReference type="GO" id="GO:0016787">
    <property type="term" value="F:hydrolase activity"/>
    <property type="evidence" value="ECO:0007669"/>
    <property type="project" value="UniProtKB-KW"/>
</dbReference>
<evidence type="ECO:0000259" key="7">
    <source>
        <dbReference type="PROSITE" id="PS51194"/>
    </source>
</evidence>
<comment type="similarity">
    <text evidence="5">Belongs to the DEAD box helicase family.</text>
</comment>
<dbReference type="InterPro" id="IPR027417">
    <property type="entry name" value="P-loop_NTPase"/>
</dbReference>
<keyword evidence="3 8" id="KW-0347">Helicase</keyword>
<protein>
    <submittedName>
        <fullName evidence="8">DEAD/DEAH box helicase</fullName>
    </submittedName>
</protein>
<dbReference type="PANTHER" id="PTHR47959">
    <property type="entry name" value="ATP-DEPENDENT RNA HELICASE RHLE-RELATED"/>
    <property type="match status" value="1"/>
</dbReference>
<feature type="domain" description="Helicase ATP-binding" evidence="6">
    <location>
        <begin position="27"/>
        <end position="195"/>
    </location>
</feature>
<dbReference type="PROSITE" id="PS51192">
    <property type="entry name" value="HELICASE_ATP_BIND_1"/>
    <property type="match status" value="1"/>
</dbReference>
<feature type="domain" description="Helicase C-terminal" evidence="7">
    <location>
        <begin position="218"/>
        <end position="364"/>
    </location>
</feature>
<dbReference type="OrthoDB" id="9785240at2"/>
<dbReference type="InterPro" id="IPR050079">
    <property type="entry name" value="DEAD_box_RNA_helicase"/>
</dbReference>
<dbReference type="InterPro" id="IPR011545">
    <property type="entry name" value="DEAD/DEAH_box_helicase_dom"/>
</dbReference>
<dbReference type="Proteomes" id="UP000316008">
    <property type="component" value="Unassembled WGS sequence"/>
</dbReference>
<dbReference type="SMART" id="SM00490">
    <property type="entry name" value="HELICc"/>
    <property type="match status" value="1"/>
</dbReference>
<dbReference type="RefSeq" id="WP_144331332.1">
    <property type="nucleotide sequence ID" value="NZ_VLPL01000001.1"/>
</dbReference>
<evidence type="ECO:0000259" key="6">
    <source>
        <dbReference type="PROSITE" id="PS51192"/>
    </source>
</evidence>
<dbReference type="GO" id="GO:0005524">
    <property type="term" value="F:ATP binding"/>
    <property type="evidence" value="ECO:0007669"/>
    <property type="project" value="UniProtKB-KW"/>
</dbReference>
<dbReference type="GO" id="GO:0003724">
    <property type="term" value="F:RNA helicase activity"/>
    <property type="evidence" value="ECO:0007669"/>
    <property type="project" value="TreeGrafter"/>
</dbReference>
<proteinExistence type="inferred from homology"/>
<dbReference type="GO" id="GO:0003676">
    <property type="term" value="F:nucleic acid binding"/>
    <property type="evidence" value="ECO:0007669"/>
    <property type="project" value="InterPro"/>
</dbReference>
<sequence>MSQFPHSNFSLEKLGISSLNEMQQQMLESSKTNQEIILHAPTGSGKTVAFLLTALGKLNKEQTSVQLLIISPTRELSIQIEDVFKKLSTGFKVNTCYGGHSMRVEENNLSVPPAVLIGTPGRLADHVRRKNIDLSEVHTLVLDEFDKSLQMGFESDMTEIIQELQSLQNKYLVSATKLENIPTFTQIKKPVTIDFLIEKSHRINYFGVQMNGSDKLDLLLELLCNLPEGKTIIFCNHREPVVEITDFLKENGIIAVAYHGGMEQDDRERALIRFRNGSADFLVSTDLAARGLDIPAVEHVIHYQLPLKEAEFIHRSGRTGRQDADGVVFMFLDSGKNVPDFIPEHHHYEVIPNEPLPERPKWKTIYISAGKKDKVNKVDIVGFLHKTGGLRPDEIGLITVMDYSSFVAISSEIAEEVVPELRDKKIKGKKQKIGFAR</sequence>
<gene>
    <name evidence="8" type="ORF">FO442_01325</name>
</gene>
<keyword evidence="2" id="KW-0378">Hydrolase</keyword>
<keyword evidence="4" id="KW-0067">ATP-binding</keyword>
<evidence type="ECO:0000256" key="2">
    <source>
        <dbReference type="ARBA" id="ARBA00022801"/>
    </source>
</evidence>
<keyword evidence="9" id="KW-1185">Reference proteome</keyword>
<name>A0A556N6K0_9FLAO</name>
<evidence type="ECO:0000313" key="9">
    <source>
        <dbReference type="Proteomes" id="UP000316008"/>
    </source>
</evidence>
<evidence type="ECO:0000256" key="5">
    <source>
        <dbReference type="ARBA" id="ARBA00038437"/>
    </source>
</evidence>
<dbReference type="InterPro" id="IPR014001">
    <property type="entry name" value="Helicase_ATP-bd"/>
</dbReference>
<dbReference type="InterPro" id="IPR044742">
    <property type="entry name" value="DEAD/DEAH_RhlB"/>
</dbReference>
<dbReference type="CDD" id="cd18787">
    <property type="entry name" value="SF2_C_DEAD"/>
    <property type="match status" value="1"/>
</dbReference>
<accession>A0A556N6K0</accession>
<evidence type="ECO:0000256" key="3">
    <source>
        <dbReference type="ARBA" id="ARBA00022806"/>
    </source>
</evidence>
<dbReference type="CDD" id="cd00268">
    <property type="entry name" value="DEADc"/>
    <property type="match status" value="1"/>
</dbReference>
<dbReference type="EMBL" id="VLPL01000001">
    <property type="protein sequence ID" value="TSJ47797.1"/>
    <property type="molecule type" value="Genomic_DNA"/>
</dbReference>